<protein>
    <recommendedName>
        <fullName evidence="4">Peptidase S1 domain-containing protein</fullName>
    </recommendedName>
</protein>
<evidence type="ECO:0000313" key="5">
    <source>
        <dbReference type="Ensembl" id="ENSCABP00000030428.1"/>
    </source>
</evidence>
<dbReference type="AlphaFoldDB" id="A0A8C0QS23"/>
<dbReference type="GO" id="GO:0006508">
    <property type="term" value="P:proteolysis"/>
    <property type="evidence" value="ECO:0007669"/>
    <property type="project" value="UniProtKB-KW"/>
</dbReference>
<organism evidence="5 6">
    <name type="scientific">Chelonoidis abingdonii</name>
    <name type="common">Abingdon island giant tortoise</name>
    <name type="synonym">Testudo abingdonii</name>
    <dbReference type="NCBI Taxonomy" id="106734"/>
    <lineage>
        <taxon>Eukaryota</taxon>
        <taxon>Metazoa</taxon>
        <taxon>Chordata</taxon>
        <taxon>Craniata</taxon>
        <taxon>Vertebrata</taxon>
        <taxon>Euteleostomi</taxon>
        <taxon>Archelosauria</taxon>
        <taxon>Testudinata</taxon>
        <taxon>Testudines</taxon>
        <taxon>Cryptodira</taxon>
        <taxon>Durocryptodira</taxon>
        <taxon>Testudinoidea</taxon>
        <taxon>Testudinidae</taxon>
        <taxon>Chelonoidis</taxon>
    </lineage>
</organism>
<keyword evidence="3" id="KW-0720">Serine protease</keyword>
<dbReference type="InterPro" id="IPR009003">
    <property type="entry name" value="Peptidase_S1_PA"/>
</dbReference>
<reference evidence="5" key="2">
    <citation type="submission" date="2025-09" db="UniProtKB">
        <authorList>
            <consortium name="Ensembl"/>
        </authorList>
    </citation>
    <scope>IDENTIFICATION</scope>
</reference>
<keyword evidence="2" id="KW-0378">Hydrolase</keyword>
<dbReference type="InterPro" id="IPR043504">
    <property type="entry name" value="Peptidase_S1_PA_chymotrypsin"/>
</dbReference>
<evidence type="ECO:0000256" key="1">
    <source>
        <dbReference type="ARBA" id="ARBA00022670"/>
    </source>
</evidence>
<dbReference type="GeneTree" id="ENSGT01050000244883"/>
<dbReference type="Pfam" id="PF00089">
    <property type="entry name" value="Trypsin"/>
    <property type="match status" value="1"/>
</dbReference>
<proteinExistence type="predicted"/>
<evidence type="ECO:0000259" key="4">
    <source>
        <dbReference type="PROSITE" id="PS50240"/>
    </source>
</evidence>
<feature type="domain" description="Peptidase S1" evidence="4">
    <location>
        <begin position="47"/>
        <end position="125"/>
    </location>
</feature>
<dbReference type="Ensembl" id="ENSCABT00000033352.1">
    <property type="protein sequence ID" value="ENSCABP00000030428.1"/>
    <property type="gene ID" value="ENSCABG00000022255.1"/>
</dbReference>
<keyword evidence="1" id="KW-0645">Protease</keyword>
<name>A0A8C0QS23_CHEAB</name>
<dbReference type="GO" id="GO:0004252">
    <property type="term" value="F:serine-type endopeptidase activity"/>
    <property type="evidence" value="ECO:0007669"/>
    <property type="project" value="InterPro"/>
</dbReference>
<keyword evidence="6" id="KW-1185">Reference proteome</keyword>
<dbReference type="PROSITE" id="PS50240">
    <property type="entry name" value="TRYPSIN_DOM"/>
    <property type="match status" value="1"/>
</dbReference>
<dbReference type="Gene3D" id="2.40.10.10">
    <property type="entry name" value="Trypsin-like serine proteases"/>
    <property type="match status" value="1"/>
</dbReference>
<dbReference type="PROSITE" id="PS00135">
    <property type="entry name" value="TRYPSIN_SER"/>
    <property type="match status" value="1"/>
</dbReference>
<accession>A0A8C0QS23</accession>
<dbReference type="InterPro" id="IPR001254">
    <property type="entry name" value="Trypsin_dom"/>
</dbReference>
<dbReference type="InterPro" id="IPR050127">
    <property type="entry name" value="Serine_Proteases_S1"/>
</dbReference>
<dbReference type="PANTHER" id="PTHR24264:SF77">
    <property type="entry name" value="PEPTIDASE S1 DOMAIN-CONTAINING PROTEIN"/>
    <property type="match status" value="1"/>
</dbReference>
<dbReference type="PANTHER" id="PTHR24264">
    <property type="entry name" value="TRYPSIN-RELATED"/>
    <property type="match status" value="1"/>
</dbReference>
<evidence type="ECO:0000256" key="2">
    <source>
        <dbReference type="ARBA" id="ARBA00022801"/>
    </source>
</evidence>
<dbReference type="SMART" id="SM00020">
    <property type="entry name" value="Tryp_SPc"/>
    <property type="match status" value="1"/>
</dbReference>
<dbReference type="InterPro" id="IPR033116">
    <property type="entry name" value="TRYPSIN_SER"/>
</dbReference>
<dbReference type="Proteomes" id="UP000694404">
    <property type="component" value="Unplaced"/>
</dbReference>
<reference evidence="5" key="1">
    <citation type="submission" date="2025-08" db="UniProtKB">
        <authorList>
            <consortium name="Ensembl"/>
        </authorList>
    </citation>
    <scope>IDENTIFICATION</scope>
</reference>
<sequence>LVQMCPPQHGHGTPATLSAAACAEGNSSPGSPGSAPLASYWQVMCSVSQASCQTAYRGIITENMFCAGTERGGIDSCQGDSGGPLVCNGQLQGVVSWGMSVCAMPGRPGVYANVLTHFLAGSWDWNGHTGLGWGKPDSMCKKSGQGVGVG</sequence>
<dbReference type="SUPFAM" id="SSF50494">
    <property type="entry name" value="Trypsin-like serine proteases"/>
    <property type="match status" value="1"/>
</dbReference>
<evidence type="ECO:0000256" key="3">
    <source>
        <dbReference type="ARBA" id="ARBA00022825"/>
    </source>
</evidence>
<evidence type="ECO:0000313" key="6">
    <source>
        <dbReference type="Proteomes" id="UP000694404"/>
    </source>
</evidence>
<dbReference type="GO" id="GO:0005615">
    <property type="term" value="C:extracellular space"/>
    <property type="evidence" value="ECO:0007669"/>
    <property type="project" value="TreeGrafter"/>
</dbReference>